<organism evidence="1 2">
    <name type="scientific">Sphingobacterium spiritivorum ATCC 33300</name>
    <dbReference type="NCBI Taxonomy" id="525372"/>
    <lineage>
        <taxon>Bacteria</taxon>
        <taxon>Pseudomonadati</taxon>
        <taxon>Bacteroidota</taxon>
        <taxon>Sphingobacteriia</taxon>
        <taxon>Sphingobacteriales</taxon>
        <taxon>Sphingobacteriaceae</taxon>
        <taxon>Sphingobacterium</taxon>
    </lineage>
</organism>
<evidence type="ECO:0000313" key="1">
    <source>
        <dbReference type="EMBL" id="EEI92453.1"/>
    </source>
</evidence>
<reference evidence="1 2" key="1">
    <citation type="submission" date="2009-01" db="EMBL/GenBank/DDBJ databases">
        <authorList>
            <person name="Qin X."/>
            <person name="Bachman B."/>
            <person name="Battles P."/>
            <person name="Bell A."/>
            <person name="Bess C."/>
            <person name="Bickham C."/>
            <person name="Chaboub L."/>
            <person name="Chen D."/>
            <person name="Coyle M."/>
            <person name="Deiros D.R."/>
            <person name="Dinh H."/>
            <person name="Forbes L."/>
            <person name="Fowler G."/>
            <person name="Francisco L."/>
            <person name="Fu Q."/>
            <person name="Gubbala S."/>
            <person name="Hale W."/>
            <person name="Han Y."/>
            <person name="Hemphill L."/>
            <person name="Highlander S.K."/>
            <person name="Hirani K."/>
            <person name="Hogues M."/>
            <person name="Jackson L."/>
            <person name="Jakkamsetti A."/>
            <person name="Javaid M."/>
            <person name="Jiang H."/>
            <person name="Korchina V."/>
            <person name="Kovar C."/>
            <person name="Lara F."/>
            <person name="Lee S."/>
            <person name="Mata R."/>
            <person name="Mathew T."/>
            <person name="Moen C."/>
            <person name="Morales K."/>
            <person name="Munidasa M."/>
            <person name="Nazareth L."/>
            <person name="Ngo R."/>
            <person name="Nguyen L."/>
            <person name="Okwuonu G."/>
            <person name="Ongeri F."/>
            <person name="Patil S."/>
            <person name="Petrosino J."/>
            <person name="Pham C."/>
            <person name="Pham P."/>
            <person name="Pu L.-L."/>
            <person name="Puazo M."/>
            <person name="Raj R."/>
            <person name="Reid J."/>
            <person name="Rouhana J."/>
            <person name="Saada N."/>
            <person name="Shang Y."/>
            <person name="Simmons D."/>
            <person name="Thornton R."/>
            <person name="Warren J."/>
            <person name="Weissenberger G."/>
            <person name="Zhang J."/>
            <person name="Zhang L."/>
            <person name="Zhou C."/>
            <person name="Zhu D."/>
            <person name="Muzny D."/>
            <person name="Worley K."/>
            <person name="Gibbs R."/>
        </authorList>
    </citation>
    <scope>NUCLEOTIDE SEQUENCE [LARGE SCALE GENOMIC DNA]</scope>
    <source>
        <strain evidence="1 2">ATCC 33300</strain>
    </source>
</reference>
<dbReference type="EMBL" id="ACHB01000048">
    <property type="protein sequence ID" value="EEI92453.1"/>
    <property type="molecule type" value="Genomic_DNA"/>
</dbReference>
<dbReference type="AlphaFoldDB" id="C2FXL2"/>
<dbReference type="HOGENOM" id="CLU_3317192_0_0_10"/>
<dbReference type="Proteomes" id="UP000006241">
    <property type="component" value="Unassembled WGS sequence"/>
</dbReference>
<name>C2FXL2_SPHSI</name>
<protein>
    <submittedName>
        <fullName evidence="1">Uncharacterized protein</fullName>
    </submittedName>
</protein>
<accession>C2FXL2</accession>
<sequence>MTNRRKTAWQWISSLILLTLIIACSNSGEKKQTAEKIRQ</sequence>
<gene>
    <name evidence="1" type="ORF">HMPREF0765_2068</name>
</gene>
<evidence type="ECO:0000313" key="2">
    <source>
        <dbReference type="Proteomes" id="UP000006241"/>
    </source>
</evidence>
<dbReference type="PROSITE" id="PS51257">
    <property type="entry name" value="PROKAR_LIPOPROTEIN"/>
    <property type="match status" value="1"/>
</dbReference>
<comment type="caution">
    <text evidence="1">The sequence shown here is derived from an EMBL/GenBank/DDBJ whole genome shotgun (WGS) entry which is preliminary data.</text>
</comment>
<proteinExistence type="predicted"/>